<keyword evidence="2" id="KW-1185">Reference proteome</keyword>
<protein>
    <recommendedName>
        <fullName evidence="3">Arrestin-like N-terminal domain-containing protein</fullName>
    </recommendedName>
</protein>
<dbReference type="Proteomes" id="UP000248961">
    <property type="component" value="Unassembled WGS sequence"/>
</dbReference>
<proteinExistence type="predicted"/>
<dbReference type="Gene3D" id="2.60.40.640">
    <property type="match status" value="1"/>
</dbReference>
<name>A0A395HS20_ASPHC</name>
<organism evidence="1 2">
    <name type="scientific">Aspergillus homomorphus (strain CBS 101889)</name>
    <dbReference type="NCBI Taxonomy" id="1450537"/>
    <lineage>
        <taxon>Eukaryota</taxon>
        <taxon>Fungi</taxon>
        <taxon>Dikarya</taxon>
        <taxon>Ascomycota</taxon>
        <taxon>Pezizomycotina</taxon>
        <taxon>Eurotiomycetes</taxon>
        <taxon>Eurotiomycetidae</taxon>
        <taxon>Eurotiales</taxon>
        <taxon>Aspergillaceae</taxon>
        <taxon>Aspergillus</taxon>
        <taxon>Aspergillus subgen. Circumdati</taxon>
    </lineage>
</organism>
<evidence type="ECO:0000313" key="1">
    <source>
        <dbReference type="EMBL" id="RAL10732.1"/>
    </source>
</evidence>
<evidence type="ECO:0008006" key="3">
    <source>
        <dbReference type="Google" id="ProtNLM"/>
    </source>
</evidence>
<dbReference type="RefSeq" id="XP_025549886.1">
    <property type="nucleotide sequence ID" value="XM_025689958.1"/>
</dbReference>
<dbReference type="OrthoDB" id="2283785at2759"/>
<reference evidence="1 2" key="1">
    <citation type="submission" date="2018-02" db="EMBL/GenBank/DDBJ databases">
        <title>The genomes of Aspergillus section Nigri reveals drivers in fungal speciation.</title>
        <authorList>
            <consortium name="DOE Joint Genome Institute"/>
            <person name="Vesth T.C."/>
            <person name="Nybo J."/>
            <person name="Theobald S."/>
            <person name="Brandl J."/>
            <person name="Frisvad J.C."/>
            <person name="Nielsen K.F."/>
            <person name="Lyhne E.K."/>
            <person name="Kogle M.E."/>
            <person name="Kuo A."/>
            <person name="Riley R."/>
            <person name="Clum A."/>
            <person name="Nolan M."/>
            <person name="Lipzen A."/>
            <person name="Salamov A."/>
            <person name="Henrissat B."/>
            <person name="Wiebenga A."/>
            <person name="De vries R.P."/>
            <person name="Grigoriev I.V."/>
            <person name="Mortensen U.H."/>
            <person name="Andersen M.R."/>
            <person name="Baker S.E."/>
        </authorList>
    </citation>
    <scope>NUCLEOTIDE SEQUENCE [LARGE SCALE GENOMIC DNA]</scope>
    <source>
        <strain evidence="1 2">CBS 101889</strain>
    </source>
</reference>
<dbReference type="STRING" id="1450537.A0A395HS20"/>
<dbReference type="GeneID" id="37194247"/>
<dbReference type="AlphaFoldDB" id="A0A395HS20"/>
<accession>A0A395HS20</accession>
<evidence type="ECO:0000313" key="2">
    <source>
        <dbReference type="Proteomes" id="UP000248961"/>
    </source>
</evidence>
<gene>
    <name evidence="1" type="ORF">BO97DRAFT_118177</name>
</gene>
<dbReference type="VEuPathDB" id="FungiDB:BO97DRAFT_118177"/>
<dbReference type="EMBL" id="KZ824293">
    <property type="protein sequence ID" value="RAL10732.1"/>
    <property type="molecule type" value="Genomic_DNA"/>
</dbReference>
<sequence>MSTSGVTEYTKTIQRTWTRKRLHISIDLAGEQGNIINTYTTSDRIDGTAAIAADEDVDFDVTFEGIYRVYNERTGPPHTDRRVGASKTFLKLRHPLSTNAYPTSRRFQKGEKFIFPFSFVVPDHMDAPFCMFNSDETHIQLPPTLKGGKLTGADGSLSDDFTPTVCEVVYAIQVRVVQTTTNRTLKTQSQHVRLIPPTPST</sequence>
<dbReference type="InterPro" id="IPR014752">
    <property type="entry name" value="Arrestin-like_C"/>
</dbReference>